<keyword evidence="2" id="KW-1185">Reference proteome</keyword>
<protein>
    <submittedName>
        <fullName evidence="1">Uncharacterized protein</fullName>
    </submittedName>
</protein>
<dbReference type="Proteomes" id="UP001054837">
    <property type="component" value="Unassembled WGS sequence"/>
</dbReference>
<evidence type="ECO:0000313" key="2">
    <source>
        <dbReference type="Proteomes" id="UP001054837"/>
    </source>
</evidence>
<accession>A0AAV4NJ07</accession>
<dbReference type="EMBL" id="BPLQ01001709">
    <property type="protein sequence ID" value="GIX84319.1"/>
    <property type="molecule type" value="Genomic_DNA"/>
</dbReference>
<name>A0AAV4NJ07_9ARAC</name>
<reference evidence="1 2" key="1">
    <citation type="submission" date="2021-06" db="EMBL/GenBank/DDBJ databases">
        <title>Caerostris darwini draft genome.</title>
        <authorList>
            <person name="Kono N."/>
            <person name="Arakawa K."/>
        </authorList>
    </citation>
    <scope>NUCLEOTIDE SEQUENCE [LARGE SCALE GENOMIC DNA]</scope>
</reference>
<comment type="caution">
    <text evidence="1">The sequence shown here is derived from an EMBL/GenBank/DDBJ whole genome shotgun (WGS) entry which is preliminary data.</text>
</comment>
<gene>
    <name evidence="1" type="ORF">CDAR_49021</name>
</gene>
<sequence>MKEKNVRKLSTHHSAIHIRYICISATHTESFMLHRPQTPDHSPKHEQRISGARDSMERAALNGGRFIHHRDQQMLPRENADMKKEKLFTHHSAIQIRYICISAAHQNFRVPSHTNIPPLHRNMNREFLVHRDSIERAALNRGCGWSPFIIATNKCFGGKTRR</sequence>
<proteinExistence type="predicted"/>
<organism evidence="1 2">
    <name type="scientific">Caerostris darwini</name>
    <dbReference type="NCBI Taxonomy" id="1538125"/>
    <lineage>
        <taxon>Eukaryota</taxon>
        <taxon>Metazoa</taxon>
        <taxon>Ecdysozoa</taxon>
        <taxon>Arthropoda</taxon>
        <taxon>Chelicerata</taxon>
        <taxon>Arachnida</taxon>
        <taxon>Araneae</taxon>
        <taxon>Araneomorphae</taxon>
        <taxon>Entelegynae</taxon>
        <taxon>Araneoidea</taxon>
        <taxon>Araneidae</taxon>
        <taxon>Caerostris</taxon>
    </lineage>
</organism>
<dbReference type="AlphaFoldDB" id="A0AAV4NJ07"/>
<evidence type="ECO:0000313" key="1">
    <source>
        <dbReference type="EMBL" id="GIX84319.1"/>
    </source>
</evidence>